<dbReference type="EMBL" id="JAIWYP010000003">
    <property type="protein sequence ID" value="KAH3849289.1"/>
    <property type="molecule type" value="Genomic_DNA"/>
</dbReference>
<proteinExistence type="predicted"/>
<accession>A0A9D4L0Y3</accession>
<dbReference type="Proteomes" id="UP000828390">
    <property type="component" value="Unassembled WGS sequence"/>
</dbReference>
<keyword evidence="2" id="KW-1185">Reference proteome</keyword>
<sequence>MVNSTTNTSAYITVNGEKLYLLVTSLKYFRATLSKDGTSTAKVWIRITLVTVAMARLNI</sequence>
<comment type="caution">
    <text evidence="1">The sequence shown here is derived from an EMBL/GenBank/DDBJ whole genome shotgun (WGS) entry which is preliminary data.</text>
</comment>
<reference evidence="1" key="1">
    <citation type="journal article" date="2019" name="bioRxiv">
        <title>The Genome of the Zebra Mussel, Dreissena polymorpha: A Resource for Invasive Species Research.</title>
        <authorList>
            <person name="McCartney M.A."/>
            <person name="Auch B."/>
            <person name="Kono T."/>
            <person name="Mallez S."/>
            <person name="Zhang Y."/>
            <person name="Obille A."/>
            <person name="Becker A."/>
            <person name="Abrahante J.E."/>
            <person name="Garbe J."/>
            <person name="Badalamenti J.P."/>
            <person name="Herman A."/>
            <person name="Mangelson H."/>
            <person name="Liachko I."/>
            <person name="Sullivan S."/>
            <person name="Sone E.D."/>
            <person name="Koren S."/>
            <person name="Silverstein K.A.T."/>
            <person name="Beckman K.B."/>
            <person name="Gohl D.M."/>
        </authorList>
    </citation>
    <scope>NUCLEOTIDE SEQUENCE</scope>
    <source>
        <strain evidence="1">Duluth1</strain>
        <tissue evidence="1">Whole animal</tissue>
    </source>
</reference>
<protein>
    <submittedName>
        <fullName evidence="1">Uncharacterized protein</fullName>
    </submittedName>
</protein>
<gene>
    <name evidence="1" type="ORF">DPMN_091688</name>
</gene>
<dbReference type="AlphaFoldDB" id="A0A9D4L0Y3"/>
<name>A0A9D4L0Y3_DREPO</name>
<evidence type="ECO:0000313" key="1">
    <source>
        <dbReference type="EMBL" id="KAH3849289.1"/>
    </source>
</evidence>
<reference evidence="1" key="2">
    <citation type="submission" date="2020-11" db="EMBL/GenBank/DDBJ databases">
        <authorList>
            <person name="McCartney M.A."/>
            <person name="Auch B."/>
            <person name="Kono T."/>
            <person name="Mallez S."/>
            <person name="Becker A."/>
            <person name="Gohl D.M."/>
            <person name="Silverstein K.A.T."/>
            <person name="Koren S."/>
            <person name="Bechman K.B."/>
            <person name="Herman A."/>
            <person name="Abrahante J.E."/>
            <person name="Garbe J."/>
        </authorList>
    </citation>
    <scope>NUCLEOTIDE SEQUENCE</scope>
    <source>
        <strain evidence="1">Duluth1</strain>
        <tissue evidence="1">Whole animal</tissue>
    </source>
</reference>
<evidence type="ECO:0000313" key="2">
    <source>
        <dbReference type="Proteomes" id="UP000828390"/>
    </source>
</evidence>
<organism evidence="1 2">
    <name type="scientific">Dreissena polymorpha</name>
    <name type="common">Zebra mussel</name>
    <name type="synonym">Mytilus polymorpha</name>
    <dbReference type="NCBI Taxonomy" id="45954"/>
    <lineage>
        <taxon>Eukaryota</taxon>
        <taxon>Metazoa</taxon>
        <taxon>Spiralia</taxon>
        <taxon>Lophotrochozoa</taxon>
        <taxon>Mollusca</taxon>
        <taxon>Bivalvia</taxon>
        <taxon>Autobranchia</taxon>
        <taxon>Heteroconchia</taxon>
        <taxon>Euheterodonta</taxon>
        <taxon>Imparidentia</taxon>
        <taxon>Neoheterodontei</taxon>
        <taxon>Myida</taxon>
        <taxon>Dreissenoidea</taxon>
        <taxon>Dreissenidae</taxon>
        <taxon>Dreissena</taxon>
    </lineage>
</organism>